<evidence type="ECO:0000313" key="2">
    <source>
        <dbReference type="EMBL" id="TGJ83015.1"/>
    </source>
</evidence>
<organism evidence="2 3">
    <name type="scientific">Xylaria hypoxylon</name>
    <dbReference type="NCBI Taxonomy" id="37992"/>
    <lineage>
        <taxon>Eukaryota</taxon>
        <taxon>Fungi</taxon>
        <taxon>Dikarya</taxon>
        <taxon>Ascomycota</taxon>
        <taxon>Pezizomycotina</taxon>
        <taxon>Sordariomycetes</taxon>
        <taxon>Xylariomycetidae</taxon>
        <taxon>Xylariales</taxon>
        <taxon>Xylariaceae</taxon>
        <taxon>Xylaria</taxon>
    </lineage>
</organism>
<dbReference type="Pfam" id="PF13376">
    <property type="entry name" value="OmdA"/>
    <property type="match status" value="1"/>
</dbReference>
<evidence type="ECO:0000313" key="3">
    <source>
        <dbReference type="Proteomes" id="UP000297716"/>
    </source>
</evidence>
<feature type="compositionally biased region" description="Low complexity" evidence="1">
    <location>
        <begin position="193"/>
        <end position="204"/>
    </location>
</feature>
<dbReference type="EMBL" id="SKBN01000107">
    <property type="protein sequence ID" value="TGJ83015.1"/>
    <property type="molecule type" value="Genomic_DNA"/>
</dbReference>
<dbReference type="STRING" id="37992.A0A4Z0YV28"/>
<keyword evidence="3" id="KW-1185">Reference proteome</keyword>
<sequence length="246" mass="26640">MPVDLPVLTIADAAAWSNWLVRSVTSSNGVWLTLAKRGHTVPTSLTYAQALDEALCQGWIDGQARGGDERTYSQRFTPRTPKSLWSRRNVENVARLDKEGRVTAVGRAAIDAAKADGRWDAAYAGQSTAEPSPEFLAAVAAVPDAQAMWDTLNRSNRFAIYFRLHALKTQAGREKRIAAFVEMLARGESLLPQKQKPAAPASRAASRKKTVSKKTASVKAAPILRGDGAAVRRSTRLIKIATSSSL</sequence>
<name>A0A4Z0YV28_9PEZI</name>
<evidence type="ECO:0000256" key="1">
    <source>
        <dbReference type="SAM" id="MobiDB-lite"/>
    </source>
</evidence>
<dbReference type="Proteomes" id="UP000297716">
    <property type="component" value="Unassembled WGS sequence"/>
</dbReference>
<feature type="region of interest" description="Disordered" evidence="1">
    <location>
        <begin position="192"/>
        <end position="217"/>
    </location>
</feature>
<protein>
    <recommendedName>
        <fullName evidence="4">Bacteriocin-protection protein</fullName>
    </recommendedName>
</protein>
<evidence type="ECO:0008006" key="4">
    <source>
        <dbReference type="Google" id="ProtNLM"/>
    </source>
</evidence>
<proteinExistence type="predicted"/>
<gene>
    <name evidence="2" type="ORF">E0Z10_g5737</name>
</gene>
<dbReference type="OrthoDB" id="10263401at2759"/>
<accession>A0A4Z0YV28</accession>
<reference evidence="2 3" key="1">
    <citation type="submission" date="2019-03" db="EMBL/GenBank/DDBJ databases">
        <title>Draft genome sequence of Xylaria hypoxylon DSM 108379, a ubiquitous saprotrophic-parasitic fungi on hardwood.</title>
        <authorList>
            <person name="Buettner E."/>
            <person name="Leonhardt S."/>
            <person name="Gebauer A.M."/>
            <person name="Liers C."/>
            <person name="Hofrichter M."/>
            <person name="Kellner H."/>
        </authorList>
    </citation>
    <scope>NUCLEOTIDE SEQUENCE [LARGE SCALE GENOMIC DNA]</scope>
    <source>
        <strain evidence="2 3">DSM 108379</strain>
    </source>
</reference>
<dbReference type="AlphaFoldDB" id="A0A4Z0YV28"/>
<comment type="caution">
    <text evidence="2">The sequence shown here is derived from an EMBL/GenBank/DDBJ whole genome shotgun (WGS) entry which is preliminary data.</text>
</comment>